<evidence type="ECO:0000256" key="9">
    <source>
        <dbReference type="HAMAP-Rule" id="MF_01109"/>
    </source>
</evidence>
<evidence type="ECO:0000256" key="1">
    <source>
        <dbReference type="ARBA" id="ARBA00004975"/>
    </source>
</evidence>
<comment type="catalytic activity">
    <reaction evidence="8 9">
        <text>carbamoyl phosphate + L-ornithine = L-citrulline + phosphate + H(+)</text>
        <dbReference type="Rhea" id="RHEA:19513"/>
        <dbReference type="ChEBI" id="CHEBI:15378"/>
        <dbReference type="ChEBI" id="CHEBI:43474"/>
        <dbReference type="ChEBI" id="CHEBI:46911"/>
        <dbReference type="ChEBI" id="CHEBI:57743"/>
        <dbReference type="ChEBI" id="CHEBI:58228"/>
        <dbReference type="EC" id="2.1.3.3"/>
    </reaction>
</comment>
<evidence type="ECO:0000256" key="4">
    <source>
        <dbReference type="ARBA" id="ARBA00016634"/>
    </source>
</evidence>
<gene>
    <name evidence="12" type="primary">argF</name>
    <name evidence="12" type="ORF">C7K08_09375</name>
</gene>
<comment type="subcellular location">
    <subcellularLocation>
        <location evidence="9">Cytoplasm</location>
    </subcellularLocation>
</comment>
<feature type="domain" description="Aspartate/ornithine carbamoyltransferase Asp/Orn-binding" evidence="10">
    <location>
        <begin position="158"/>
        <end position="311"/>
    </location>
</feature>
<sequence length="315" mass="33915">MLISQRYPTLGELQGKDFLSSAQITAEQTSELLQLAAALKTGELKINLQGRTLGLIFSKASTRTRVSFTVAMARLGGQTIDLNPSVSQVGRGEPVADTARVLSRYVDALAVRTFGQAELEEYAHWASIPVINALTDLEHPCQALADYQTLQENCGPLDGKTLSYVGDGNNVAHSLMLCGALLGVNVRIGCPEGFEPEPGVLEHAQQLAAGKCSIEVLHEPDATVQGADAIYTDVWASMGQEEEKEEREQAFSGWCLNKELLALANPEAIVLHCLPAYRGLEISAEAMECKASRIFDQAENRLHAQQALLAALLGG</sequence>
<evidence type="ECO:0000259" key="10">
    <source>
        <dbReference type="Pfam" id="PF00185"/>
    </source>
</evidence>
<feature type="binding site" evidence="9">
    <location>
        <position position="88"/>
    </location>
    <ligand>
        <name>carbamoyl phosphate</name>
        <dbReference type="ChEBI" id="CHEBI:58228"/>
    </ligand>
</feature>
<evidence type="ECO:0000256" key="2">
    <source>
        <dbReference type="ARBA" id="ARBA00007805"/>
    </source>
</evidence>
<feature type="domain" description="Aspartate/ornithine carbamoyltransferase carbamoyl-P binding" evidence="11">
    <location>
        <begin position="16"/>
        <end position="152"/>
    </location>
</feature>
<feature type="binding site" evidence="9">
    <location>
        <position position="301"/>
    </location>
    <ligand>
        <name>carbamoyl phosphate</name>
        <dbReference type="ChEBI" id="CHEBI:58228"/>
    </ligand>
</feature>
<feature type="binding site" evidence="9">
    <location>
        <begin position="237"/>
        <end position="238"/>
    </location>
    <ligand>
        <name>L-ornithine</name>
        <dbReference type="ChEBI" id="CHEBI:46911"/>
    </ligand>
</feature>
<dbReference type="PANTHER" id="PTHR45753">
    <property type="entry name" value="ORNITHINE CARBAMOYLTRANSFERASE, MITOCHONDRIAL"/>
    <property type="match status" value="1"/>
</dbReference>
<keyword evidence="6" id="KW-0028">Amino-acid biosynthesis</keyword>
<dbReference type="GO" id="GO:0004585">
    <property type="term" value="F:ornithine carbamoyltransferase activity"/>
    <property type="evidence" value="ECO:0007669"/>
    <property type="project" value="UniProtKB-UniRule"/>
</dbReference>
<keyword evidence="7 9" id="KW-0808">Transferase</keyword>
<comment type="caution">
    <text evidence="12">The sequence shown here is derived from an EMBL/GenBank/DDBJ whole genome shotgun (WGS) entry which is preliminary data.</text>
</comment>
<dbReference type="InterPro" id="IPR036901">
    <property type="entry name" value="Asp/Orn_carbamoylTrfase_sf"/>
</dbReference>
<evidence type="ECO:0000256" key="6">
    <source>
        <dbReference type="ARBA" id="ARBA00022605"/>
    </source>
</evidence>
<comment type="pathway">
    <text evidence="1">Amino-acid biosynthesis; L-arginine biosynthesis; L-arginine from L-ornithine and carbamoyl phosphate: step 1/3.</text>
</comment>
<dbReference type="InterPro" id="IPR006131">
    <property type="entry name" value="Asp_carbamoyltransf_Asp/Orn-bd"/>
</dbReference>
<feature type="binding site" evidence="9">
    <location>
        <position position="112"/>
    </location>
    <ligand>
        <name>carbamoyl phosphate</name>
        <dbReference type="ChEBI" id="CHEBI:58228"/>
    </ligand>
</feature>
<feature type="binding site" evidence="9">
    <location>
        <position position="233"/>
    </location>
    <ligand>
        <name>L-ornithine</name>
        <dbReference type="ChEBI" id="CHEBI:46911"/>
    </ligand>
</feature>
<dbReference type="HAMAP" id="MF_01109">
    <property type="entry name" value="OTCase"/>
    <property type="match status" value="1"/>
</dbReference>
<dbReference type="InterPro" id="IPR002292">
    <property type="entry name" value="Orn/put_carbamltrans"/>
</dbReference>
<dbReference type="PROSITE" id="PS00097">
    <property type="entry name" value="CARBAMOYLTRANSFERASE"/>
    <property type="match status" value="1"/>
</dbReference>
<feature type="binding site" evidence="9">
    <location>
        <begin position="273"/>
        <end position="274"/>
    </location>
    <ligand>
        <name>carbamoyl phosphate</name>
        <dbReference type="ChEBI" id="CHEBI:58228"/>
    </ligand>
</feature>
<protein>
    <recommendedName>
        <fullName evidence="4 9">Ornithine carbamoyltransferase</fullName>
        <shortName evidence="9">OTCase</shortName>
        <ecNumber evidence="3 9">2.1.3.3</ecNumber>
    </recommendedName>
</protein>
<dbReference type="AlphaFoldDB" id="A0A2P7ED39"/>
<dbReference type="GO" id="GO:0042450">
    <property type="term" value="P:L-arginine biosynthetic process via ornithine"/>
    <property type="evidence" value="ECO:0007669"/>
    <property type="project" value="UniProtKB-UniRule"/>
</dbReference>
<feature type="binding site" evidence="9">
    <location>
        <begin position="61"/>
        <end position="64"/>
    </location>
    <ligand>
        <name>carbamoyl phosphate</name>
        <dbReference type="ChEBI" id="CHEBI:58228"/>
    </ligand>
</feature>
<dbReference type="PRINTS" id="PR00102">
    <property type="entry name" value="OTCASE"/>
</dbReference>
<dbReference type="PANTHER" id="PTHR45753:SF3">
    <property type="entry name" value="ORNITHINE TRANSCARBAMYLASE, MITOCHONDRIAL"/>
    <property type="match status" value="1"/>
</dbReference>
<evidence type="ECO:0000256" key="8">
    <source>
        <dbReference type="ARBA" id="ARBA00048772"/>
    </source>
</evidence>
<dbReference type="FunFam" id="3.40.50.1370:FF:000008">
    <property type="entry name" value="Ornithine carbamoyltransferase"/>
    <property type="match status" value="1"/>
</dbReference>
<evidence type="ECO:0000259" key="11">
    <source>
        <dbReference type="Pfam" id="PF02729"/>
    </source>
</evidence>
<feature type="binding site" evidence="9">
    <location>
        <position position="170"/>
    </location>
    <ligand>
        <name>L-ornithine</name>
        <dbReference type="ChEBI" id="CHEBI:46911"/>
    </ligand>
</feature>
<keyword evidence="5" id="KW-0055">Arginine biosynthesis</keyword>
<dbReference type="InterPro" id="IPR006130">
    <property type="entry name" value="Asp/Orn_carbamoylTrfase"/>
</dbReference>
<dbReference type="Pfam" id="PF02729">
    <property type="entry name" value="OTCace_N"/>
    <property type="match status" value="1"/>
</dbReference>
<evidence type="ECO:0000313" key="13">
    <source>
        <dbReference type="Proteomes" id="UP000240206"/>
    </source>
</evidence>
<proteinExistence type="inferred from homology"/>
<reference evidence="13" key="1">
    <citation type="submission" date="2018-03" db="EMBL/GenBank/DDBJ databases">
        <title>Ecological and genomic features of two cosmopolitan and abundant freshwater picocyanobacteria.</title>
        <authorList>
            <person name="Cabello-Yeves P.J."/>
            <person name="Picazo A."/>
            <person name="Camacho A."/>
            <person name="Callieri C."/>
            <person name="Rosselli R."/>
            <person name="Roda-Garcia J."/>
            <person name="Coutinho F.H."/>
            <person name="Rodriguez-Valera F."/>
        </authorList>
    </citation>
    <scope>NUCLEOTIDE SEQUENCE [LARGE SCALE GENOMIC DNA]</scope>
    <source>
        <strain evidence="13">Tous</strain>
    </source>
</reference>
<comment type="similarity">
    <text evidence="2 9">Belongs to the aspartate/ornithine carbamoyltransferase superfamily. OTCase family.</text>
</comment>
<dbReference type="EMBL" id="PXVC01000047">
    <property type="protein sequence ID" value="PSI01141.1"/>
    <property type="molecule type" value="Genomic_DNA"/>
</dbReference>
<dbReference type="EC" id="2.1.3.3" evidence="3 9"/>
<dbReference type="GO" id="GO:0019240">
    <property type="term" value="P:citrulline biosynthetic process"/>
    <property type="evidence" value="ECO:0007669"/>
    <property type="project" value="TreeGrafter"/>
</dbReference>
<dbReference type="SUPFAM" id="SSF53671">
    <property type="entry name" value="Aspartate/ornithine carbamoyltransferase"/>
    <property type="match status" value="1"/>
</dbReference>
<dbReference type="PRINTS" id="PR00100">
    <property type="entry name" value="AOTCASE"/>
</dbReference>
<keyword evidence="9" id="KW-0963">Cytoplasm</keyword>
<organism evidence="12 13">
    <name type="scientific">Synechococcus lacustris str. Tous</name>
    <dbReference type="NCBI Taxonomy" id="1910958"/>
    <lineage>
        <taxon>Bacteria</taxon>
        <taxon>Bacillati</taxon>
        <taxon>Cyanobacteriota</taxon>
        <taxon>Cyanophyceae</taxon>
        <taxon>Synechococcales</taxon>
        <taxon>Synechococcaceae</taxon>
        <taxon>Synechococcus</taxon>
    </lineage>
</organism>
<dbReference type="Gene3D" id="3.40.50.1370">
    <property type="entry name" value="Aspartate/ornithine carbamoyltransferase"/>
    <property type="match status" value="2"/>
</dbReference>
<evidence type="ECO:0000256" key="3">
    <source>
        <dbReference type="ARBA" id="ARBA00013007"/>
    </source>
</evidence>
<dbReference type="InterPro" id="IPR024904">
    <property type="entry name" value="OTCase_ArgI"/>
</dbReference>
<dbReference type="GO" id="GO:0005737">
    <property type="term" value="C:cytoplasm"/>
    <property type="evidence" value="ECO:0007669"/>
    <property type="project" value="UniProtKB-SubCell"/>
</dbReference>
<dbReference type="STRING" id="1910958.BTM30_08185"/>
<evidence type="ECO:0000256" key="5">
    <source>
        <dbReference type="ARBA" id="ARBA00022571"/>
    </source>
</evidence>
<accession>A0A2P7ED39</accession>
<evidence type="ECO:0000313" key="12">
    <source>
        <dbReference type="EMBL" id="PSI01141.1"/>
    </source>
</evidence>
<dbReference type="RefSeq" id="WP_106500376.1">
    <property type="nucleotide sequence ID" value="NZ_PXVC01000047.1"/>
</dbReference>
<feature type="binding site" evidence="9">
    <location>
        <begin position="139"/>
        <end position="142"/>
    </location>
    <ligand>
        <name>carbamoyl phosphate</name>
        <dbReference type="ChEBI" id="CHEBI:58228"/>
    </ligand>
</feature>
<dbReference type="InterPro" id="IPR006132">
    <property type="entry name" value="Asp/Orn_carbamoyltranf_P-bd"/>
</dbReference>
<dbReference type="Proteomes" id="UP000240206">
    <property type="component" value="Unassembled WGS sequence"/>
</dbReference>
<dbReference type="GO" id="GO:0016597">
    <property type="term" value="F:amino acid binding"/>
    <property type="evidence" value="ECO:0007669"/>
    <property type="project" value="InterPro"/>
</dbReference>
<dbReference type="NCBIfam" id="TIGR00658">
    <property type="entry name" value="orni_carb_tr"/>
    <property type="match status" value="1"/>
</dbReference>
<dbReference type="Pfam" id="PF00185">
    <property type="entry name" value="OTCace"/>
    <property type="match status" value="1"/>
</dbReference>
<evidence type="ECO:0000256" key="7">
    <source>
        <dbReference type="ARBA" id="ARBA00022679"/>
    </source>
</evidence>
<keyword evidence="13" id="KW-1185">Reference proteome</keyword>
<name>A0A2P7ED39_9SYNE</name>
<dbReference type="NCBIfam" id="NF001986">
    <property type="entry name" value="PRK00779.1"/>
    <property type="match status" value="1"/>
</dbReference>